<keyword evidence="1" id="KW-0812">Transmembrane</keyword>
<evidence type="ECO:0000313" key="3">
    <source>
        <dbReference type="EMBL" id="ALB76085.1"/>
    </source>
</evidence>
<dbReference type="AlphaFoldDB" id="A0A0M4C328"/>
<accession>A0A0M4C328</accession>
<reference evidence="3" key="1">
    <citation type="journal article" date="2015" name="Proc. Natl. Acad. Sci. U.S.A.">
        <title>Functional metagenomic discovery of bacterial effectors in the human microbiome and isolation of commendamide, a GPCR G2A/132 agonist.</title>
        <authorList>
            <person name="Cohen L.J."/>
            <person name="Kang H.S."/>
            <person name="Chu J."/>
            <person name="Huang Y.H."/>
            <person name="Gordon E.A."/>
            <person name="Reddy B.V."/>
            <person name="Ternei M.A."/>
            <person name="Craig J.W."/>
            <person name="Brady S.F."/>
        </authorList>
    </citation>
    <scope>NUCLEOTIDE SEQUENCE</scope>
</reference>
<sequence>MSFDEKMKKDLKKDLEIPEVVEQKIQNAYKEIGQGKVRVKKQDNGKQKSRKVWVAAAVAVIAVSGSGLYANPVLAKNIPVIGNVFAKMQENRAKDLYAGKDKTAYGMIEDNSVNVQNPGAEAEDNGVTVTVSDAYCDGYEMYCTMTAVTDNEQINQKKYLSFENSLRVQVDGEECGVELTLEKAEDGSFVELGHINADWLKKKKFSDQSTVDVQFTKVYGREENELSTTKYEEGKNLLSGEWSLEFTVDKDTSKTQTYEVNAEDNGFKVSKVVKVPASTYLQLEVPEAYENVQMIITDADGNALQKFGGSSTDPENGMYQIKMQFEQTDTDQIHVQVVDMNQSTNEELKVVAEITASLN</sequence>
<feature type="transmembrane region" description="Helical" evidence="1">
    <location>
        <begin position="52"/>
        <end position="70"/>
    </location>
</feature>
<dbReference type="Gene3D" id="2.60.40.1630">
    <property type="entry name" value="bacillus anthracis domain"/>
    <property type="match status" value="1"/>
</dbReference>
<evidence type="ECO:0000256" key="1">
    <source>
        <dbReference type="SAM" id="Phobius"/>
    </source>
</evidence>
<evidence type="ECO:0000259" key="2">
    <source>
        <dbReference type="Pfam" id="PF13786"/>
    </source>
</evidence>
<dbReference type="InterPro" id="IPR025436">
    <property type="entry name" value="DUF4179"/>
</dbReference>
<keyword evidence="1" id="KW-1133">Transmembrane helix</keyword>
<name>A0A0M4C328_9BACT</name>
<keyword evidence="1" id="KW-0472">Membrane</keyword>
<proteinExistence type="predicted"/>
<dbReference type="EMBL" id="KT336258">
    <property type="protein sequence ID" value="ALB76085.1"/>
    <property type="molecule type" value="Genomic_DNA"/>
</dbReference>
<organism evidence="3">
    <name type="scientific">uncultured bacterium 31i10b</name>
    <dbReference type="NCBI Taxonomy" id="1701361"/>
    <lineage>
        <taxon>Bacteria</taxon>
        <taxon>environmental samples</taxon>
    </lineage>
</organism>
<feature type="domain" description="DUF4179" evidence="2">
    <location>
        <begin position="46"/>
        <end position="146"/>
    </location>
</feature>
<dbReference type="Pfam" id="PF13786">
    <property type="entry name" value="DUF4179"/>
    <property type="match status" value="1"/>
</dbReference>
<protein>
    <recommendedName>
        <fullName evidence="2">DUF4179 domain-containing protein</fullName>
    </recommendedName>
</protein>